<organism evidence="2 3">
    <name type="scientific">Planoprotostelium fungivorum</name>
    <dbReference type="NCBI Taxonomy" id="1890364"/>
    <lineage>
        <taxon>Eukaryota</taxon>
        <taxon>Amoebozoa</taxon>
        <taxon>Evosea</taxon>
        <taxon>Variosea</taxon>
        <taxon>Cavosteliida</taxon>
        <taxon>Cavosteliaceae</taxon>
        <taxon>Planoprotostelium</taxon>
    </lineage>
</organism>
<reference evidence="2 3" key="1">
    <citation type="journal article" date="2018" name="Genome Biol. Evol.">
        <title>Multiple Roots of Fruiting Body Formation in Amoebozoa.</title>
        <authorList>
            <person name="Hillmann F."/>
            <person name="Forbes G."/>
            <person name="Novohradska S."/>
            <person name="Ferling I."/>
            <person name="Riege K."/>
            <person name="Groth M."/>
            <person name="Westermann M."/>
            <person name="Marz M."/>
            <person name="Spaller T."/>
            <person name="Winckler T."/>
            <person name="Schaap P."/>
            <person name="Glockner G."/>
        </authorList>
    </citation>
    <scope>NUCLEOTIDE SEQUENCE [LARGE SCALE GENOMIC DNA]</scope>
    <source>
        <strain evidence="2 3">Jena</strain>
    </source>
</reference>
<dbReference type="InParanoid" id="A0A2P6N4D5"/>
<dbReference type="Gene3D" id="2.60.120.10">
    <property type="entry name" value="Jelly Rolls"/>
    <property type="match status" value="1"/>
</dbReference>
<evidence type="ECO:0000313" key="2">
    <source>
        <dbReference type="EMBL" id="PRP78820.1"/>
    </source>
</evidence>
<dbReference type="SUPFAM" id="SSF51182">
    <property type="entry name" value="RmlC-like cupins"/>
    <property type="match status" value="1"/>
</dbReference>
<dbReference type="OrthoDB" id="9972687at2759"/>
<comment type="caution">
    <text evidence="2">The sequence shown here is derived from an EMBL/GenBank/DDBJ whole genome shotgun (WGS) entry which is preliminary data.</text>
</comment>
<dbReference type="AlphaFoldDB" id="A0A2P6N4D5"/>
<gene>
    <name evidence="2" type="ORF">PROFUN_00993</name>
</gene>
<feature type="domain" description="Cupin type-2" evidence="1">
    <location>
        <begin position="45"/>
        <end position="95"/>
    </location>
</feature>
<dbReference type="InterPro" id="IPR014710">
    <property type="entry name" value="RmlC-like_jellyroll"/>
</dbReference>
<evidence type="ECO:0000313" key="3">
    <source>
        <dbReference type="Proteomes" id="UP000241769"/>
    </source>
</evidence>
<name>A0A2P6N4D5_9EUKA</name>
<keyword evidence="3" id="KW-1185">Reference proteome</keyword>
<evidence type="ECO:0000259" key="1">
    <source>
        <dbReference type="Pfam" id="PF07883"/>
    </source>
</evidence>
<dbReference type="Pfam" id="PF07883">
    <property type="entry name" value="Cupin_2"/>
    <property type="match status" value="1"/>
</dbReference>
<dbReference type="InterPro" id="IPR011051">
    <property type="entry name" value="RmlC_Cupin_sf"/>
</dbReference>
<proteinExistence type="predicted"/>
<dbReference type="InterPro" id="IPR013096">
    <property type="entry name" value="Cupin_2"/>
</dbReference>
<accession>A0A2P6N4D5</accession>
<dbReference type="Proteomes" id="UP000241769">
    <property type="component" value="Unassembled WGS sequence"/>
</dbReference>
<protein>
    <submittedName>
        <fullName evidence="2">Cupin 2 barrel domain protein</fullName>
    </submittedName>
</protein>
<dbReference type="EMBL" id="MDYQ01000207">
    <property type="protein sequence ID" value="PRP78820.1"/>
    <property type="molecule type" value="Genomic_DNA"/>
</dbReference>
<sequence length="118" mass="12931">MSDTHTSIRVSSKDAPVGEMGQKYLAAGKLLSMRMWPAEKPTNEAKPASAREYETVGYVVSGRAQLIIEGETVDLGPGDSWVVPKGKEHTYRILEEFTAVEATTPPAESRQRDEPPTN</sequence>